<comment type="caution">
    <text evidence="1">The sequence shown here is derived from an EMBL/GenBank/DDBJ whole genome shotgun (WGS) entry which is preliminary data.</text>
</comment>
<feature type="non-terminal residue" evidence="1">
    <location>
        <position position="107"/>
    </location>
</feature>
<sequence>MADKPTPIPQAAPIQINIPPTSSPAATSSLWDRISTWASENKTLVYTLAGVTVVVTGGAVYYYGTSKENKSTATASGKKKSKKDKRKAKKDAEAGETAKAAPEEVQP</sequence>
<evidence type="ECO:0000313" key="1">
    <source>
        <dbReference type="EMBL" id="KAK3066220.1"/>
    </source>
</evidence>
<dbReference type="EMBL" id="JAWDJW010005948">
    <property type="protein sequence ID" value="KAK3066220.1"/>
    <property type="molecule type" value="Genomic_DNA"/>
</dbReference>
<organism evidence="1 2">
    <name type="scientific">Coniosporium uncinatum</name>
    <dbReference type="NCBI Taxonomy" id="93489"/>
    <lineage>
        <taxon>Eukaryota</taxon>
        <taxon>Fungi</taxon>
        <taxon>Dikarya</taxon>
        <taxon>Ascomycota</taxon>
        <taxon>Pezizomycotina</taxon>
        <taxon>Dothideomycetes</taxon>
        <taxon>Dothideomycetes incertae sedis</taxon>
        <taxon>Coniosporium</taxon>
    </lineage>
</organism>
<gene>
    <name evidence="1" type="ORF">LTS18_001897</name>
</gene>
<keyword evidence="2" id="KW-1185">Reference proteome</keyword>
<protein>
    <submittedName>
        <fullName evidence="1">Uncharacterized protein</fullName>
    </submittedName>
</protein>
<evidence type="ECO:0000313" key="2">
    <source>
        <dbReference type="Proteomes" id="UP001186974"/>
    </source>
</evidence>
<dbReference type="Proteomes" id="UP001186974">
    <property type="component" value="Unassembled WGS sequence"/>
</dbReference>
<reference evidence="1" key="1">
    <citation type="submission" date="2024-09" db="EMBL/GenBank/DDBJ databases">
        <title>Black Yeasts Isolated from many extreme environments.</title>
        <authorList>
            <person name="Coleine C."/>
            <person name="Stajich J.E."/>
            <person name="Selbmann L."/>
        </authorList>
    </citation>
    <scope>NUCLEOTIDE SEQUENCE</scope>
    <source>
        <strain evidence="1">CCFEE 5737</strain>
    </source>
</reference>
<proteinExistence type="predicted"/>
<name>A0ACC3DEA5_9PEZI</name>
<accession>A0ACC3DEA5</accession>